<reference evidence="1 2" key="1">
    <citation type="journal article" date="2021" name="Elife">
        <title>Chloroplast acquisition without the gene transfer in kleptoplastic sea slugs, Plakobranchus ocellatus.</title>
        <authorList>
            <person name="Maeda T."/>
            <person name="Takahashi S."/>
            <person name="Yoshida T."/>
            <person name="Shimamura S."/>
            <person name="Takaki Y."/>
            <person name="Nagai Y."/>
            <person name="Toyoda A."/>
            <person name="Suzuki Y."/>
            <person name="Arimoto A."/>
            <person name="Ishii H."/>
            <person name="Satoh N."/>
            <person name="Nishiyama T."/>
            <person name="Hasebe M."/>
            <person name="Maruyama T."/>
            <person name="Minagawa J."/>
            <person name="Obokata J."/>
            <person name="Shigenobu S."/>
        </authorList>
    </citation>
    <scope>NUCLEOTIDE SEQUENCE [LARGE SCALE GENOMIC DNA]</scope>
</reference>
<proteinExistence type="predicted"/>
<name>A0AAV4AYZ1_9GAST</name>
<accession>A0AAV4AYZ1</accession>
<feature type="non-terminal residue" evidence="1">
    <location>
        <position position="80"/>
    </location>
</feature>
<sequence>MSASVTTLGSSCSSQDHIVHQQQHRCIGGRRWVIEGLAKITPKATSRMDCCCYHQLILLFANGRTYVIYDIKEGENRGHT</sequence>
<dbReference type="Proteomes" id="UP000735302">
    <property type="component" value="Unassembled WGS sequence"/>
</dbReference>
<comment type="caution">
    <text evidence="1">The sequence shown here is derived from an EMBL/GenBank/DDBJ whole genome shotgun (WGS) entry which is preliminary data.</text>
</comment>
<dbReference type="EMBL" id="BLXT01004278">
    <property type="protein sequence ID" value="GFO11354.1"/>
    <property type="molecule type" value="Genomic_DNA"/>
</dbReference>
<dbReference type="AlphaFoldDB" id="A0AAV4AYZ1"/>
<evidence type="ECO:0000313" key="1">
    <source>
        <dbReference type="EMBL" id="GFO11354.1"/>
    </source>
</evidence>
<keyword evidence="2" id="KW-1185">Reference proteome</keyword>
<protein>
    <submittedName>
        <fullName evidence="1">Uncharacterized protein</fullName>
    </submittedName>
</protein>
<evidence type="ECO:0000313" key="2">
    <source>
        <dbReference type="Proteomes" id="UP000735302"/>
    </source>
</evidence>
<gene>
    <name evidence="1" type="ORF">PoB_003785900</name>
</gene>
<organism evidence="1 2">
    <name type="scientific">Plakobranchus ocellatus</name>
    <dbReference type="NCBI Taxonomy" id="259542"/>
    <lineage>
        <taxon>Eukaryota</taxon>
        <taxon>Metazoa</taxon>
        <taxon>Spiralia</taxon>
        <taxon>Lophotrochozoa</taxon>
        <taxon>Mollusca</taxon>
        <taxon>Gastropoda</taxon>
        <taxon>Heterobranchia</taxon>
        <taxon>Euthyneura</taxon>
        <taxon>Panpulmonata</taxon>
        <taxon>Sacoglossa</taxon>
        <taxon>Placobranchoidea</taxon>
        <taxon>Plakobranchidae</taxon>
        <taxon>Plakobranchus</taxon>
    </lineage>
</organism>